<dbReference type="PATRIC" id="fig|1705565.3.peg.3718"/>
<dbReference type="EMBL" id="LIUT01000001">
    <property type="protein sequence ID" value="KOR89244.1"/>
    <property type="molecule type" value="Genomic_DNA"/>
</dbReference>
<dbReference type="Pfam" id="PF16873">
    <property type="entry name" value="AbiGii_2"/>
    <property type="match status" value="1"/>
</dbReference>
<accession>A0A0M1P5C4</accession>
<dbReference type="Proteomes" id="UP000036932">
    <property type="component" value="Unassembled WGS sequence"/>
</dbReference>
<evidence type="ECO:0000313" key="2">
    <source>
        <dbReference type="Proteomes" id="UP000036932"/>
    </source>
</evidence>
<dbReference type="RefSeq" id="WP_054402288.1">
    <property type="nucleotide sequence ID" value="NZ_LIUT01000001.1"/>
</dbReference>
<comment type="caution">
    <text evidence="1">The sequence shown here is derived from an EMBL/GenBank/DDBJ whole genome shotgun (WGS) entry which is preliminary data.</text>
</comment>
<proteinExistence type="predicted"/>
<dbReference type="AlphaFoldDB" id="A0A0M1P5C4"/>
<organism evidence="1 2">
    <name type="scientific">Paenibacillus solani</name>
    <dbReference type="NCBI Taxonomy" id="1705565"/>
    <lineage>
        <taxon>Bacteria</taxon>
        <taxon>Bacillati</taxon>
        <taxon>Bacillota</taxon>
        <taxon>Bacilli</taxon>
        <taxon>Bacillales</taxon>
        <taxon>Paenibacillaceae</taxon>
        <taxon>Paenibacillus</taxon>
    </lineage>
</organism>
<sequence length="396" mass="45640">MFSNFKESFKKSDGHIIPKEIVESLNKRLPDGLIYKRVAKDLVIAVPSEGREIKMSANIKIPESLRIYKPEQLFEILYRTQTELKIDKNVPVKINGIDIALDEAALAPLIASKNTEFFLQPRAFPSPYELEFSGNGHSRTLTMQRQPLADLNKTLIKNIDNDGLQVSMKVLEDTETLRFSFNFNLQIVHSIDELLSVLFVYQAFIQGDGQVAGMKLPPAPTSNVERETLNDLLTFWNKMSSVEKKLGVQFPLDLPLSDEEDIWLMKLYSSFVKEEPFRENIKYTSITFAPPENFDKDRLISQAAGFTFLQPENINLIGVDLELFAVMGVYNLRISDIIPRKKEQGKLECIVENEFDQKSFRSMRYFKTYEEALEFQKNIRALHEARDLFSIFEKDK</sequence>
<gene>
    <name evidence="1" type="ORF">AM231_08800</name>
</gene>
<dbReference type="OrthoDB" id="2514209at2"/>
<evidence type="ECO:0008006" key="3">
    <source>
        <dbReference type="Google" id="ProtNLM"/>
    </source>
</evidence>
<protein>
    <recommendedName>
        <fullName evidence="3">Abortive phage resistance protein</fullName>
    </recommendedName>
</protein>
<reference evidence="2" key="1">
    <citation type="submission" date="2015-08" db="EMBL/GenBank/DDBJ databases">
        <title>Genome sequencing project for genomic taxonomy and phylogenomics of Bacillus-like bacteria.</title>
        <authorList>
            <person name="Liu B."/>
            <person name="Wang J."/>
            <person name="Zhu Y."/>
            <person name="Liu G."/>
            <person name="Chen Q."/>
            <person name="Chen Z."/>
            <person name="Lan J."/>
            <person name="Che J."/>
            <person name="Ge C."/>
            <person name="Shi H."/>
            <person name="Pan Z."/>
            <person name="Liu X."/>
        </authorList>
    </citation>
    <scope>NUCLEOTIDE SEQUENCE [LARGE SCALE GENOMIC DNA]</scope>
    <source>
        <strain evidence="2">FJAT-22460</strain>
    </source>
</reference>
<dbReference type="InterPro" id="IPR031707">
    <property type="entry name" value="AbiGii_2"/>
</dbReference>
<name>A0A0M1P5C4_9BACL</name>
<keyword evidence="2" id="KW-1185">Reference proteome</keyword>
<evidence type="ECO:0000313" key="1">
    <source>
        <dbReference type="EMBL" id="KOR89244.1"/>
    </source>
</evidence>